<feature type="transmembrane region" description="Helical" evidence="9">
    <location>
        <begin position="136"/>
        <end position="166"/>
    </location>
</feature>
<dbReference type="RefSeq" id="WP_282213025.1">
    <property type="nucleotide sequence ID" value="NZ_CP118247.1"/>
</dbReference>
<reference evidence="11 12" key="1">
    <citation type="submission" date="2023-02" db="EMBL/GenBank/DDBJ databases">
        <title>Devosia chondri sp. nov., isolated from the phycosphere of marine algae.</title>
        <authorList>
            <person name="Kim J.M."/>
            <person name="Lee J.K."/>
            <person name="Choi B.J."/>
            <person name="Bayburt H."/>
            <person name="Jeon C.O."/>
        </authorList>
    </citation>
    <scope>NUCLEOTIDE SEQUENCE [LARGE SCALE GENOMIC DNA]</scope>
    <source>
        <strain evidence="11 12">G2-5</strain>
    </source>
</reference>
<dbReference type="Gene3D" id="1.10.3720.10">
    <property type="entry name" value="MetI-like"/>
    <property type="match status" value="1"/>
</dbReference>
<accession>A0ABY7Z284</accession>
<dbReference type="PANTHER" id="PTHR43386">
    <property type="entry name" value="OLIGOPEPTIDE TRANSPORT SYSTEM PERMEASE PROTEIN APPC"/>
    <property type="match status" value="1"/>
</dbReference>
<feature type="transmembrane region" description="Helical" evidence="9">
    <location>
        <begin position="94"/>
        <end position="116"/>
    </location>
</feature>
<protein>
    <submittedName>
        <fullName evidence="11">ABC transporter permease</fullName>
    </submittedName>
</protein>
<keyword evidence="8 9" id="KW-0472">Membrane</keyword>
<dbReference type="Proteomes" id="UP001222118">
    <property type="component" value="Chromosome"/>
</dbReference>
<evidence type="ECO:0000259" key="10">
    <source>
        <dbReference type="PROSITE" id="PS50928"/>
    </source>
</evidence>
<dbReference type="InterPro" id="IPR000515">
    <property type="entry name" value="MetI-like"/>
</dbReference>
<gene>
    <name evidence="11" type="ORF">PSQ90_09940</name>
</gene>
<dbReference type="Pfam" id="PF00528">
    <property type="entry name" value="BPD_transp_1"/>
    <property type="match status" value="1"/>
</dbReference>
<proteinExistence type="inferred from homology"/>
<dbReference type="EMBL" id="CP118247">
    <property type="protein sequence ID" value="WDR07512.1"/>
    <property type="molecule type" value="Genomic_DNA"/>
</dbReference>
<dbReference type="CDD" id="cd06261">
    <property type="entry name" value="TM_PBP2"/>
    <property type="match status" value="1"/>
</dbReference>
<evidence type="ECO:0000256" key="6">
    <source>
        <dbReference type="ARBA" id="ARBA00022927"/>
    </source>
</evidence>
<evidence type="ECO:0000256" key="1">
    <source>
        <dbReference type="ARBA" id="ARBA00004651"/>
    </source>
</evidence>
<keyword evidence="2 9" id="KW-0813">Transport</keyword>
<dbReference type="SUPFAM" id="SSF161098">
    <property type="entry name" value="MetI-like"/>
    <property type="match status" value="1"/>
</dbReference>
<dbReference type="InterPro" id="IPR050366">
    <property type="entry name" value="BP-dependent_transpt_permease"/>
</dbReference>
<feature type="domain" description="ABC transmembrane type-1" evidence="10">
    <location>
        <begin position="92"/>
        <end position="280"/>
    </location>
</feature>
<evidence type="ECO:0000256" key="3">
    <source>
        <dbReference type="ARBA" id="ARBA00022475"/>
    </source>
</evidence>
<sequence>MKSADATEVLPSPHARSGLWTLWSMMRSEPMLLGGGAVLLLLVLAAVLIPVVMAIDPLSINVTQKLLPPSPEHWLGTDEFGREVFDRLVIGAHLSLRVGFAATALTALVGITLGALSGQYRLADSIIGRFSDALMIFPGFVLAIMILAAIGPSEFNVVLAVVVLYVPRVIRTVRASIIEYRSADFVQAARAVGVGDMRLLVVHILPKSFGPVMVQLTFGFAWAILVEAGLSFLGLGPPPPDPSWGNMISAAREFIRTAPWIMIAPGLMITATVLSLNLIGDGLRDLLDPRLQSQVNP</sequence>
<feature type="transmembrane region" description="Helical" evidence="9">
    <location>
        <begin position="31"/>
        <end position="55"/>
    </location>
</feature>
<keyword evidence="4 9" id="KW-0812">Transmembrane</keyword>
<evidence type="ECO:0000256" key="2">
    <source>
        <dbReference type="ARBA" id="ARBA00022448"/>
    </source>
</evidence>
<evidence type="ECO:0000313" key="12">
    <source>
        <dbReference type="Proteomes" id="UP001222118"/>
    </source>
</evidence>
<evidence type="ECO:0000256" key="5">
    <source>
        <dbReference type="ARBA" id="ARBA00022856"/>
    </source>
</evidence>
<evidence type="ECO:0000313" key="11">
    <source>
        <dbReference type="EMBL" id="WDR07512.1"/>
    </source>
</evidence>
<keyword evidence="7 9" id="KW-1133">Transmembrane helix</keyword>
<organism evidence="11 12">
    <name type="scientific">Devosia rhodophyticola</name>
    <dbReference type="NCBI Taxonomy" id="3026423"/>
    <lineage>
        <taxon>Bacteria</taxon>
        <taxon>Pseudomonadati</taxon>
        <taxon>Pseudomonadota</taxon>
        <taxon>Alphaproteobacteria</taxon>
        <taxon>Hyphomicrobiales</taxon>
        <taxon>Devosiaceae</taxon>
        <taxon>Devosia</taxon>
    </lineage>
</organism>
<keyword evidence="5" id="KW-0571">Peptide transport</keyword>
<name>A0ABY7Z284_9HYPH</name>
<evidence type="ECO:0000256" key="8">
    <source>
        <dbReference type="ARBA" id="ARBA00023136"/>
    </source>
</evidence>
<evidence type="ECO:0000256" key="9">
    <source>
        <dbReference type="RuleBase" id="RU363032"/>
    </source>
</evidence>
<comment type="subcellular location">
    <subcellularLocation>
        <location evidence="1 9">Cell membrane</location>
        <topology evidence="1 9">Multi-pass membrane protein</topology>
    </subcellularLocation>
</comment>
<keyword evidence="6" id="KW-0653">Protein transport</keyword>
<feature type="transmembrane region" description="Helical" evidence="9">
    <location>
        <begin position="216"/>
        <end position="237"/>
    </location>
</feature>
<keyword evidence="3" id="KW-1003">Cell membrane</keyword>
<evidence type="ECO:0000256" key="7">
    <source>
        <dbReference type="ARBA" id="ARBA00022989"/>
    </source>
</evidence>
<keyword evidence="12" id="KW-1185">Reference proteome</keyword>
<dbReference type="PROSITE" id="PS50928">
    <property type="entry name" value="ABC_TM1"/>
    <property type="match status" value="1"/>
</dbReference>
<comment type="similarity">
    <text evidence="9">Belongs to the binding-protein-dependent transport system permease family.</text>
</comment>
<evidence type="ECO:0000256" key="4">
    <source>
        <dbReference type="ARBA" id="ARBA00022692"/>
    </source>
</evidence>
<dbReference type="InterPro" id="IPR035906">
    <property type="entry name" value="MetI-like_sf"/>
</dbReference>
<feature type="transmembrane region" description="Helical" evidence="9">
    <location>
        <begin position="257"/>
        <end position="280"/>
    </location>
</feature>
<dbReference type="PANTHER" id="PTHR43386:SF1">
    <property type="entry name" value="D,D-DIPEPTIDE TRANSPORT SYSTEM PERMEASE PROTEIN DDPC-RELATED"/>
    <property type="match status" value="1"/>
</dbReference>